<gene>
    <name evidence="1" type="ORF">MANES_02G210201v8</name>
</gene>
<protein>
    <submittedName>
        <fullName evidence="1">Uncharacterized protein</fullName>
    </submittedName>
</protein>
<comment type="caution">
    <text evidence="1">The sequence shown here is derived from an EMBL/GenBank/DDBJ whole genome shotgun (WGS) entry which is preliminary data.</text>
</comment>
<sequence>KEKFLTGLPRLFSTKVKETIEQKYGHISYDDLTYGDLITCVNLTGIRLCRDMKLQQKLKMENRQSRKELGNWCEQFGFGPIKKHKQKKYKPFNKYRNKQYNKQLNKKPFKRKQFKRNNYRKNNFKNNKNNITCYLCNQKGHYAKECPARRKIHELGLELKID</sequence>
<feature type="non-terminal residue" evidence="1">
    <location>
        <position position="1"/>
    </location>
</feature>
<evidence type="ECO:0000313" key="2">
    <source>
        <dbReference type="Proteomes" id="UP000091857"/>
    </source>
</evidence>
<dbReference type="Proteomes" id="UP000091857">
    <property type="component" value="Chromosome 2"/>
</dbReference>
<evidence type="ECO:0000313" key="1">
    <source>
        <dbReference type="EMBL" id="KAG8661100.1"/>
    </source>
</evidence>
<reference evidence="2" key="1">
    <citation type="journal article" date="2016" name="Nat. Biotechnol.">
        <title>Sequencing wild and cultivated cassava and related species reveals extensive interspecific hybridization and genetic diversity.</title>
        <authorList>
            <person name="Bredeson J.V."/>
            <person name="Lyons J.B."/>
            <person name="Prochnik S.E."/>
            <person name="Wu G.A."/>
            <person name="Ha C.M."/>
            <person name="Edsinger-Gonzales E."/>
            <person name="Grimwood J."/>
            <person name="Schmutz J."/>
            <person name="Rabbi I.Y."/>
            <person name="Egesi C."/>
            <person name="Nauluvula P."/>
            <person name="Lebot V."/>
            <person name="Ndunguru J."/>
            <person name="Mkamilo G."/>
            <person name="Bart R.S."/>
            <person name="Setter T.L."/>
            <person name="Gleadow R.M."/>
            <person name="Kulakow P."/>
            <person name="Ferguson M.E."/>
            <person name="Rounsley S."/>
            <person name="Rokhsar D.S."/>
        </authorList>
    </citation>
    <scope>NUCLEOTIDE SEQUENCE [LARGE SCALE GENOMIC DNA]</scope>
    <source>
        <strain evidence="2">cv. AM560-2</strain>
    </source>
</reference>
<organism evidence="1 2">
    <name type="scientific">Manihot esculenta</name>
    <name type="common">Cassava</name>
    <name type="synonym">Jatropha manihot</name>
    <dbReference type="NCBI Taxonomy" id="3983"/>
    <lineage>
        <taxon>Eukaryota</taxon>
        <taxon>Viridiplantae</taxon>
        <taxon>Streptophyta</taxon>
        <taxon>Embryophyta</taxon>
        <taxon>Tracheophyta</taxon>
        <taxon>Spermatophyta</taxon>
        <taxon>Magnoliopsida</taxon>
        <taxon>eudicotyledons</taxon>
        <taxon>Gunneridae</taxon>
        <taxon>Pentapetalae</taxon>
        <taxon>rosids</taxon>
        <taxon>fabids</taxon>
        <taxon>Malpighiales</taxon>
        <taxon>Euphorbiaceae</taxon>
        <taxon>Crotonoideae</taxon>
        <taxon>Manihoteae</taxon>
        <taxon>Manihot</taxon>
    </lineage>
</organism>
<accession>A0ACB7IA01</accession>
<proteinExistence type="predicted"/>
<dbReference type="EMBL" id="CM004388">
    <property type="protein sequence ID" value="KAG8661100.1"/>
    <property type="molecule type" value="Genomic_DNA"/>
</dbReference>
<name>A0ACB7IA01_MANES</name>
<keyword evidence="2" id="KW-1185">Reference proteome</keyword>
<feature type="non-terminal residue" evidence="1">
    <location>
        <position position="162"/>
    </location>
</feature>